<proteinExistence type="predicted"/>
<protein>
    <submittedName>
        <fullName evidence="1">Uncharacterized protein</fullName>
    </submittedName>
</protein>
<accession>A0A1H0HDE1</accession>
<dbReference type="Proteomes" id="UP000198827">
    <property type="component" value="Chromosome I"/>
</dbReference>
<gene>
    <name evidence="1" type="ORF">SAMN04489798_2225</name>
</gene>
<dbReference type="EMBL" id="LT629705">
    <property type="protein sequence ID" value="SDO17054.1"/>
    <property type="molecule type" value="Genomic_DNA"/>
</dbReference>
<dbReference type="AlphaFoldDB" id="A0A1H0HDE1"/>
<organism evidence="1 2">
    <name type="scientific">Pseudomonas arsenicoxydans</name>
    <dbReference type="NCBI Taxonomy" id="702115"/>
    <lineage>
        <taxon>Bacteria</taxon>
        <taxon>Pseudomonadati</taxon>
        <taxon>Pseudomonadota</taxon>
        <taxon>Gammaproteobacteria</taxon>
        <taxon>Pseudomonadales</taxon>
        <taxon>Pseudomonadaceae</taxon>
        <taxon>Pseudomonas</taxon>
    </lineage>
</organism>
<sequence length="330" mass="35569">MANAPKGTKRSCPGVRPLAGARCSFVPAFIWGHRLRSASRRPPLDVFDFVERRYAPAPQMNASTQPAEGAGGSRSKAAGELPLGLLSGEERSVYADLLWELACQRRRPDSRPVSFRCTRSTVGAGLPAMAPRQPTSLFQVYPVHCGSWPASDGCLTADQSLAGVPGPLWELACRRWRPGSRPVSFRCTRSTVGAGLPAMAPRQPTSLFLVYPVHCGSWPASDGTLAADQSLSGVPGPLWELACQRWRPDSRPVSFRCTRSTVGAGLPAMAPRQPTNLMQVCTEPCGSWLASEGGLPAGQSVADVQNLIVEASLLRAAFRRWRCVIHINID</sequence>
<reference evidence="1 2" key="1">
    <citation type="submission" date="2016-10" db="EMBL/GenBank/DDBJ databases">
        <authorList>
            <person name="de Groot N.N."/>
        </authorList>
    </citation>
    <scope>NUCLEOTIDE SEQUENCE [LARGE SCALE GENOMIC DNA]</scope>
    <source>
        <strain evidence="1 2">CECT 7543</strain>
    </source>
</reference>
<evidence type="ECO:0000313" key="2">
    <source>
        <dbReference type="Proteomes" id="UP000198827"/>
    </source>
</evidence>
<name>A0A1H0HDE1_9PSED</name>
<evidence type="ECO:0000313" key="1">
    <source>
        <dbReference type="EMBL" id="SDO17054.1"/>
    </source>
</evidence>